<evidence type="ECO:0000313" key="1">
    <source>
        <dbReference type="EMBL" id="MFC4654196.1"/>
    </source>
</evidence>
<protein>
    <submittedName>
        <fullName evidence="1">Uncharacterized protein</fullName>
    </submittedName>
</protein>
<evidence type="ECO:0000313" key="2">
    <source>
        <dbReference type="Proteomes" id="UP001595962"/>
    </source>
</evidence>
<dbReference type="EMBL" id="JBHSGB010000005">
    <property type="protein sequence ID" value="MFC4654196.1"/>
    <property type="molecule type" value="Genomic_DNA"/>
</dbReference>
<organism evidence="1 2">
    <name type="scientific">Rheinheimera marina</name>
    <dbReference type="NCBI Taxonomy" id="1774958"/>
    <lineage>
        <taxon>Bacteria</taxon>
        <taxon>Pseudomonadati</taxon>
        <taxon>Pseudomonadota</taxon>
        <taxon>Gammaproteobacteria</taxon>
        <taxon>Chromatiales</taxon>
        <taxon>Chromatiaceae</taxon>
        <taxon>Rheinheimera</taxon>
    </lineage>
</organism>
<name>A0ABV9JIN7_9GAMM</name>
<sequence length="149" mass="16872">MEKKPLYRKVNTRTHGVRHKVGGDFRHDRRSDNYDVIGMASKVQRGLDYTPLYKFLLSKVGQSWAPVYREAVARLDKEEPIFWLVSRTLDDGEDLVRVGESSYFNGLYIDDKGVLQVVAPEVTADSLEPSCNCCTHTLNGVVFSKKFAG</sequence>
<dbReference type="Proteomes" id="UP001595962">
    <property type="component" value="Unassembled WGS sequence"/>
</dbReference>
<comment type="caution">
    <text evidence="1">The sequence shown here is derived from an EMBL/GenBank/DDBJ whole genome shotgun (WGS) entry which is preliminary data.</text>
</comment>
<keyword evidence="2" id="KW-1185">Reference proteome</keyword>
<reference evidence="2" key="1">
    <citation type="journal article" date="2019" name="Int. J. Syst. Evol. Microbiol.">
        <title>The Global Catalogue of Microorganisms (GCM) 10K type strain sequencing project: providing services to taxonomists for standard genome sequencing and annotation.</title>
        <authorList>
            <consortium name="The Broad Institute Genomics Platform"/>
            <consortium name="The Broad Institute Genome Sequencing Center for Infectious Disease"/>
            <person name="Wu L."/>
            <person name="Ma J."/>
        </authorList>
    </citation>
    <scope>NUCLEOTIDE SEQUENCE [LARGE SCALE GENOMIC DNA]</scope>
    <source>
        <strain evidence="2">DT28</strain>
    </source>
</reference>
<accession>A0ABV9JIN7</accession>
<proteinExistence type="predicted"/>
<dbReference type="RefSeq" id="WP_377331972.1">
    <property type="nucleotide sequence ID" value="NZ_JBHSGB010000005.1"/>
</dbReference>
<gene>
    <name evidence="1" type="ORF">ACFO3I_04055</name>
</gene>